<feature type="repeat" description="Filamin" evidence="3">
    <location>
        <begin position="32"/>
        <end position="126"/>
    </location>
</feature>
<evidence type="ECO:0000256" key="2">
    <source>
        <dbReference type="ARBA" id="ARBA00022737"/>
    </source>
</evidence>
<proteinExistence type="inferred from homology"/>
<dbReference type="GO" id="GO:0030036">
    <property type="term" value="P:actin cytoskeleton organization"/>
    <property type="evidence" value="ECO:0007669"/>
    <property type="project" value="InterPro"/>
</dbReference>
<dbReference type="AlphaFoldDB" id="A0A183EXC4"/>
<evidence type="ECO:0000256" key="1">
    <source>
        <dbReference type="ARBA" id="ARBA00009238"/>
    </source>
</evidence>
<dbReference type="InterPro" id="IPR013783">
    <property type="entry name" value="Ig-like_fold"/>
</dbReference>
<dbReference type="Gene3D" id="2.60.40.10">
    <property type="entry name" value="Immunoglobulins"/>
    <property type="match status" value="1"/>
</dbReference>
<dbReference type="InterPro" id="IPR001298">
    <property type="entry name" value="Filamin/ABP280_rpt"/>
</dbReference>
<dbReference type="SUPFAM" id="SSF81296">
    <property type="entry name" value="E set domains"/>
    <property type="match status" value="1"/>
</dbReference>
<dbReference type="InterPro" id="IPR014756">
    <property type="entry name" value="Ig_E-set"/>
</dbReference>
<dbReference type="PROSITE" id="PS50194">
    <property type="entry name" value="FILAMIN_REPEAT"/>
    <property type="match status" value="1"/>
</dbReference>
<dbReference type="SMART" id="SM00557">
    <property type="entry name" value="IG_FLMN"/>
    <property type="match status" value="1"/>
</dbReference>
<dbReference type="GO" id="GO:0051015">
    <property type="term" value="F:actin filament binding"/>
    <property type="evidence" value="ECO:0007669"/>
    <property type="project" value="InterPro"/>
</dbReference>
<dbReference type="InterPro" id="IPR044801">
    <property type="entry name" value="Filamin"/>
</dbReference>
<dbReference type="WBParaSite" id="GPUH_0002564501-mRNA-1">
    <property type="protein sequence ID" value="GPUH_0002564501-mRNA-1"/>
    <property type="gene ID" value="GPUH_0002564501"/>
</dbReference>
<evidence type="ECO:0000256" key="3">
    <source>
        <dbReference type="PROSITE-ProRule" id="PRU00087"/>
    </source>
</evidence>
<keyword evidence="2" id="KW-0677">Repeat</keyword>
<protein>
    <submittedName>
        <fullName evidence="6">Filamin-A</fullName>
    </submittedName>
</protein>
<dbReference type="Proteomes" id="UP000271098">
    <property type="component" value="Unassembled WGS sequence"/>
</dbReference>
<evidence type="ECO:0000313" key="6">
    <source>
        <dbReference type="WBParaSite" id="GPUH_0002564501-mRNA-1"/>
    </source>
</evidence>
<accession>A0A183EXC4</accession>
<reference evidence="4 5" key="2">
    <citation type="submission" date="2018-11" db="EMBL/GenBank/DDBJ databases">
        <authorList>
            <consortium name="Pathogen Informatics"/>
        </authorList>
    </citation>
    <scope>NUCLEOTIDE SEQUENCE [LARGE SCALE GENOMIC DNA]</scope>
</reference>
<dbReference type="EMBL" id="UYRT01105972">
    <property type="protein sequence ID" value="VDN44423.1"/>
    <property type="molecule type" value="Genomic_DNA"/>
</dbReference>
<organism evidence="6">
    <name type="scientific">Gongylonema pulchrum</name>
    <dbReference type="NCBI Taxonomy" id="637853"/>
    <lineage>
        <taxon>Eukaryota</taxon>
        <taxon>Metazoa</taxon>
        <taxon>Ecdysozoa</taxon>
        <taxon>Nematoda</taxon>
        <taxon>Chromadorea</taxon>
        <taxon>Rhabditida</taxon>
        <taxon>Spirurina</taxon>
        <taxon>Spiruromorpha</taxon>
        <taxon>Spiruroidea</taxon>
        <taxon>Gongylonematidae</taxon>
        <taxon>Gongylonema</taxon>
    </lineage>
</organism>
<dbReference type="Pfam" id="PF00630">
    <property type="entry name" value="Filamin"/>
    <property type="match status" value="1"/>
</dbReference>
<keyword evidence="5" id="KW-1185">Reference proteome</keyword>
<comment type="similarity">
    <text evidence="1">Belongs to the filamin family.</text>
</comment>
<dbReference type="InterPro" id="IPR017868">
    <property type="entry name" value="Filamin/ABP280_repeat-like"/>
</dbReference>
<dbReference type="PANTHER" id="PTHR38537:SF8">
    <property type="entry name" value="FILAMIN-A"/>
    <property type="match status" value="1"/>
</dbReference>
<name>A0A183EXC4_9BILA</name>
<dbReference type="PANTHER" id="PTHR38537">
    <property type="entry name" value="JITTERBUG, ISOFORM N"/>
    <property type="match status" value="1"/>
</dbReference>
<evidence type="ECO:0000313" key="5">
    <source>
        <dbReference type="Proteomes" id="UP000271098"/>
    </source>
</evidence>
<evidence type="ECO:0000313" key="4">
    <source>
        <dbReference type="EMBL" id="VDN44423.1"/>
    </source>
</evidence>
<sequence>MEGKELWCGCAPDTSSVKIDSSDKTPVAEVATLNGNGALVKAQGDGLHKFVPGQVAMFSIDTSRTGENILFVGVLTTKGPCEEVNVKHVGNGHYAVRYLVQENLKGFIFIKYGDVDIPGSPFAISA</sequence>
<gene>
    <name evidence="4" type="ORF">GPUH_LOCUS25615</name>
</gene>
<dbReference type="OrthoDB" id="5842019at2759"/>
<dbReference type="FunFam" id="2.60.40.10:FF:000096">
    <property type="entry name" value="filamin-C isoform X2"/>
    <property type="match status" value="1"/>
</dbReference>
<reference evidence="6" key="1">
    <citation type="submission" date="2016-06" db="UniProtKB">
        <authorList>
            <consortium name="WormBaseParasite"/>
        </authorList>
    </citation>
    <scope>IDENTIFICATION</scope>
</reference>